<dbReference type="EMBL" id="SDOV01000003">
    <property type="protein sequence ID" value="KAH7643091.1"/>
    <property type="molecule type" value="Genomic_DNA"/>
</dbReference>
<dbReference type="GO" id="GO:0005737">
    <property type="term" value="C:cytoplasm"/>
    <property type="evidence" value="ECO:0007669"/>
    <property type="project" value="TreeGrafter"/>
</dbReference>
<dbReference type="PANTHER" id="PTHR24346:SF30">
    <property type="entry name" value="MATERNAL EMBRYONIC LEUCINE ZIPPER KINASE"/>
    <property type="match status" value="1"/>
</dbReference>
<dbReference type="InterPro" id="IPR000719">
    <property type="entry name" value="Prot_kinase_dom"/>
</dbReference>
<keyword evidence="1" id="KW-0547">Nucleotide-binding</keyword>
<feature type="domain" description="Protein kinase" evidence="4">
    <location>
        <begin position="101"/>
        <end position="375"/>
    </location>
</feature>
<dbReference type="SUPFAM" id="SSF56112">
    <property type="entry name" value="Protein kinase-like (PK-like)"/>
    <property type="match status" value="1"/>
</dbReference>
<evidence type="ECO:0000313" key="7">
    <source>
        <dbReference type="Proteomes" id="UP000790347"/>
    </source>
</evidence>
<sequence>MARNRNDNNEESRTIKRKSKAKQQQQQSQNQRERHRSKKSKDNDPLQTDESSSKHSSHHHNRSSKLSIPSTIVSKIHKIESMSGAVMIRNEMAINTTGFWIDRSCILNQTEYSQIFRANKQDVNSQSSGLEQPPMVVKITNLAECSPRFRSNLLRYSVRIMRFISTIRRGPTTSIFLKIYEIFQMEAVKLYIFMDECQASPTMYDLVRSPTPMQPNEIREYMRQIVSGIGVLQKLGVAHRYIKLQHILFDMNNQLKLCGWSKAVFYYQVDAKKLLLQNVERRVRRNYFLPPEAFQRQYDPSKADIWSLGVLLVAMCTKRYPFNVRDERTKFSNQWRDFVRKHEMNVHVRNLCNRIFSIDPKNRIECDRILADRYFDVPTTKLIPLSIKASTELIERESSRIGAISAVDLGQSDGQIMGKTSDNEIQATTMAEGEEIVGEGEEVADVDANTTEQRIQDGGAVGEEENLTAEEMVTESQMAENVAPEEEETKA</sequence>
<dbReference type="PROSITE" id="PS50011">
    <property type="entry name" value="PROTEIN_KINASE_DOM"/>
    <property type="match status" value="1"/>
</dbReference>
<keyword evidence="5" id="KW-0418">Kinase</keyword>
<evidence type="ECO:0000256" key="2">
    <source>
        <dbReference type="ARBA" id="ARBA00022840"/>
    </source>
</evidence>
<reference evidence="5" key="3">
    <citation type="journal article" date="2021" name="World Allergy Organ. J.">
        <title>Chromosome-level assembly of Dermatophagoides farinae genome and transcriptome reveals two novel allergens Der f 37 and Der f 39.</title>
        <authorList>
            <person name="Chen J."/>
            <person name="Cai Z."/>
            <person name="Fan D."/>
            <person name="Hu J."/>
            <person name="Hou Y."/>
            <person name="He Y."/>
            <person name="Zhang Z."/>
            <person name="Zhao Z."/>
            <person name="Gao P."/>
            <person name="Hu W."/>
            <person name="Sun J."/>
            <person name="Li J."/>
            <person name="Ji K."/>
        </authorList>
    </citation>
    <scope>NUCLEOTIDE SEQUENCE</scope>
    <source>
        <strain evidence="5">JKM2019</strain>
    </source>
</reference>
<reference evidence="5" key="2">
    <citation type="submission" date="2020-06" db="EMBL/GenBank/DDBJ databases">
        <authorList>
            <person name="Ji K."/>
            <person name="Li J."/>
        </authorList>
    </citation>
    <scope>NUCLEOTIDE SEQUENCE</scope>
    <source>
        <strain evidence="5">JKM2019</strain>
        <tissue evidence="5">Whole body</tissue>
    </source>
</reference>
<feature type="region of interest" description="Disordered" evidence="3">
    <location>
        <begin position="1"/>
        <end position="69"/>
    </location>
</feature>
<dbReference type="PANTHER" id="PTHR24346">
    <property type="entry name" value="MAP/MICROTUBULE AFFINITY-REGULATING KINASE"/>
    <property type="match status" value="1"/>
</dbReference>
<dbReference type="GO" id="GO:0004674">
    <property type="term" value="F:protein serine/threonine kinase activity"/>
    <property type="evidence" value="ECO:0007669"/>
    <property type="project" value="TreeGrafter"/>
</dbReference>
<evidence type="ECO:0000256" key="3">
    <source>
        <dbReference type="SAM" id="MobiDB-lite"/>
    </source>
</evidence>
<evidence type="ECO:0000256" key="1">
    <source>
        <dbReference type="ARBA" id="ARBA00022741"/>
    </source>
</evidence>
<dbReference type="Proteomes" id="UP000790347">
    <property type="component" value="Unassembled WGS sequence"/>
</dbReference>
<dbReference type="GO" id="GO:0005524">
    <property type="term" value="F:ATP binding"/>
    <property type="evidence" value="ECO:0007669"/>
    <property type="project" value="UniProtKB-KW"/>
</dbReference>
<keyword evidence="7" id="KW-1185">Reference proteome</keyword>
<dbReference type="Pfam" id="PF00069">
    <property type="entry name" value="Pkinase"/>
    <property type="match status" value="1"/>
</dbReference>
<reference evidence="6" key="4">
    <citation type="journal article" date="2022" name="Res Sq">
        <title>Comparative Genomics Reveals Insights into the Divergent Evolution of Astigmatic Mites and Household Pest Adaptations.</title>
        <authorList>
            <person name="Xiong Q."/>
            <person name="Wan A.T.-Y."/>
            <person name="Liu X.-Y."/>
            <person name="Fung C.S.-H."/>
            <person name="Xiao X."/>
            <person name="Malainual N."/>
            <person name="Hou J."/>
            <person name="Wang L."/>
            <person name="Wang M."/>
            <person name="Yang K."/>
            <person name="Cui Y."/>
            <person name="Leung E."/>
            <person name="Nong W."/>
            <person name="Shin S.-K."/>
            <person name="Au S."/>
            <person name="Jeong K.Y."/>
            <person name="Chew F.T."/>
            <person name="Hui J."/>
            <person name="Leung T.F."/>
            <person name="Tungtrongchitr A."/>
            <person name="Zhong N."/>
            <person name="Liu Z."/>
            <person name="Tsui S."/>
        </authorList>
    </citation>
    <scope>NUCLEOTIDE SEQUENCE</scope>
    <source>
        <strain evidence="6">Derf</strain>
        <tissue evidence="6">Whole organism</tissue>
    </source>
</reference>
<dbReference type="GO" id="GO:0035556">
    <property type="term" value="P:intracellular signal transduction"/>
    <property type="evidence" value="ECO:0007669"/>
    <property type="project" value="TreeGrafter"/>
</dbReference>
<dbReference type="EMBL" id="ASGP02000009">
    <property type="protein sequence ID" value="KAH9491317.1"/>
    <property type="molecule type" value="Genomic_DNA"/>
</dbReference>
<feature type="compositionally biased region" description="Basic and acidic residues" evidence="3">
    <location>
        <begin position="1"/>
        <end position="14"/>
    </location>
</feature>
<dbReference type="SMART" id="SM00220">
    <property type="entry name" value="S_TKc"/>
    <property type="match status" value="1"/>
</dbReference>
<dbReference type="Gene3D" id="1.10.510.10">
    <property type="entry name" value="Transferase(Phosphotransferase) domain 1"/>
    <property type="match status" value="1"/>
</dbReference>
<dbReference type="InterPro" id="IPR011009">
    <property type="entry name" value="Kinase-like_dom_sf"/>
</dbReference>
<gene>
    <name evidence="6" type="ORF">DERF_016045</name>
    <name evidence="5" type="ORF">HUG17_9782</name>
</gene>
<reference evidence="6" key="1">
    <citation type="submission" date="2013-05" db="EMBL/GenBank/DDBJ databases">
        <authorList>
            <person name="Yim A.K.Y."/>
            <person name="Chan T.F."/>
            <person name="Ji K.M."/>
            <person name="Liu X.Y."/>
            <person name="Zhou J.W."/>
            <person name="Li R.Q."/>
            <person name="Yang K.Y."/>
            <person name="Li J."/>
            <person name="Li M."/>
            <person name="Law P.T.W."/>
            <person name="Wu Y.L."/>
            <person name="Cai Z.L."/>
            <person name="Qin H."/>
            <person name="Bao Y."/>
            <person name="Leung R.K.K."/>
            <person name="Ng P.K.S."/>
            <person name="Zou J."/>
            <person name="Zhong X.J."/>
            <person name="Ran P.X."/>
            <person name="Zhong N.S."/>
            <person name="Liu Z.G."/>
            <person name="Tsui S.K.W."/>
        </authorList>
    </citation>
    <scope>NUCLEOTIDE SEQUENCE</scope>
    <source>
        <strain evidence="6">Derf</strain>
        <tissue evidence="6">Whole organism</tissue>
    </source>
</reference>
<organism evidence="6 7">
    <name type="scientific">Dermatophagoides farinae</name>
    <name type="common">American house dust mite</name>
    <dbReference type="NCBI Taxonomy" id="6954"/>
    <lineage>
        <taxon>Eukaryota</taxon>
        <taxon>Metazoa</taxon>
        <taxon>Ecdysozoa</taxon>
        <taxon>Arthropoda</taxon>
        <taxon>Chelicerata</taxon>
        <taxon>Arachnida</taxon>
        <taxon>Acari</taxon>
        <taxon>Acariformes</taxon>
        <taxon>Sarcoptiformes</taxon>
        <taxon>Astigmata</taxon>
        <taxon>Psoroptidia</taxon>
        <taxon>Analgoidea</taxon>
        <taxon>Pyroglyphidae</taxon>
        <taxon>Dermatophagoidinae</taxon>
        <taxon>Dermatophagoides</taxon>
    </lineage>
</organism>
<dbReference type="Proteomes" id="UP000828236">
    <property type="component" value="Unassembled WGS sequence"/>
</dbReference>
<evidence type="ECO:0000259" key="4">
    <source>
        <dbReference type="PROSITE" id="PS50011"/>
    </source>
</evidence>
<evidence type="ECO:0000313" key="5">
    <source>
        <dbReference type="EMBL" id="KAH7643091.1"/>
    </source>
</evidence>
<dbReference type="AlphaFoldDB" id="A0A922HG91"/>
<dbReference type="OrthoDB" id="6512395at2759"/>
<name>A0A922HG91_DERFA</name>
<proteinExistence type="predicted"/>
<protein>
    <submittedName>
        <fullName evidence="5">Camp-dependent protein kinase catalytic subunit-like protein 1</fullName>
    </submittedName>
</protein>
<keyword evidence="2" id="KW-0067">ATP-binding</keyword>
<accession>A0A922HG91</accession>
<keyword evidence="5" id="KW-0808">Transferase</keyword>
<evidence type="ECO:0000313" key="6">
    <source>
        <dbReference type="EMBL" id="KAH9491317.1"/>
    </source>
</evidence>
<comment type="caution">
    <text evidence="6">The sequence shown here is derived from an EMBL/GenBank/DDBJ whole genome shotgun (WGS) entry which is preliminary data.</text>
</comment>